<dbReference type="InterPro" id="IPR013042">
    <property type="entry name" value="DUF1592"/>
</dbReference>
<dbReference type="InterPro" id="IPR013043">
    <property type="entry name" value="DUF1595"/>
</dbReference>
<feature type="domain" description="DUF1588" evidence="5">
    <location>
        <begin position="641"/>
        <end position="741"/>
    </location>
</feature>
<accession>A0A6M4IKX8</accession>
<sequence>MKSLVAASVGGLSLLAVAIIDRPDPAANPTLTSPLASSASFDAPLSDPPVRASAPTRRGLGHPVLSPAPSAIAPSALTDVVKKTCAGCHSEQRKQGNLSLQGFDMANINGSPELAEKMIGKLRAGMMPPPGRPKPGGDTLDVLAGTLERMMDARYALNPNPGARTFQRLNRAEYERSVKDLLGVDIKAESWLPLDTKSANFDNIADVQMPSATLLDSYLDAASEISRLAVGDPKASVSTSSYKIARLASQVDPVEGAPAGTRGGTSVTHTFPADGEYVFTITLHAIPTGQLFGSAAPFDEKIEISVNGERMAVLDVDRGMSQADPNGMEIRTKPISVRAGPQRITAAFIRTFEGPVNDNIAPIGHSIADTQIGSQAGITTQSHVQMFAVTGPFNPTGVSDTPSRRRIFSCRPLTPSEARPCAEKIMTRLGAQAYRRPLAPNDLKGLLTFYDAGAKDGGFELGIRTAVEALLASPHFIFRVEEMPAVSKPGSRVAVNGLDLASRLSFFVWGAPPDSQLVSLGRRGLLTDTTVLIAQTKRMLADKRSSALSTRFAAQWLRLSDIEKVHPDALQYPDFREQLADDMVQETELFFDHLVRENRSFLDLYTANWTYVNEDLAKHYGIPGVVGTDFRRVEYPANSGRVGIFGHGSVLTLTSHANRTSPVLRGKWVMEVLMGTPPPAPPPNVPDLEKTGDSKEGRMLTTRERMEEHRANPSCRSCHVFIDPIGLAMDNFDVNGQWRIRENGTPLDTRGDFYDGTKITNALELQKALLKRPTPLVRNFTQNLMAYALGRRVEYYDHPAVRKIEAQVKANNYRMQDFIVGVVKSDAFRLKKVMEQADSGTKGVSAPGVR</sequence>
<feature type="signal peptide" evidence="2">
    <location>
        <begin position="1"/>
        <end position="18"/>
    </location>
</feature>
<gene>
    <name evidence="8" type="ORF">HKW67_02825</name>
</gene>
<organism evidence="8 9">
    <name type="scientific">Gemmatimonas groenlandica</name>
    <dbReference type="NCBI Taxonomy" id="2732249"/>
    <lineage>
        <taxon>Bacteria</taxon>
        <taxon>Pseudomonadati</taxon>
        <taxon>Gemmatimonadota</taxon>
        <taxon>Gemmatimonadia</taxon>
        <taxon>Gemmatimonadales</taxon>
        <taxon>Gemmatimonadaceae</taxon>
        <taxon>Gemmatimonas</taxon>
    </lineage>
</organism>
<evidence type="ECO:0000256" key="2">
    <source>
        <dbReference type="SAM" id="SignalP"/>
    </source>
</evidence>
<dbReference type="EMBL" id="CP053085">
    <property type="protein sequence ID" value="QJR34528.1"/>
    <property type="molecule type" value="Genomic_DNA"/>
</dbReference>
<proteinExistence type="predicted"/>
<dbReference type="KEGG" id="ggr:HKW67_02825"/>
<feature type="domain" description="DUF1585" evidence="3">
    <location>
        <begin position="755"/>
        <end position="828"/>
    </location>
</feature>
<reference evidence="8 9" key="1">
    <citation type="submission" date="2020-05" db="EMBL/GenBank/DDBJ databases">
        <title>Complete genome sequence of Gemmatimonas greenlandica TET16.</title>
        <authorList>
            <person name="Zeng Y."/>
        </authorList>
    </citation>
    <scope>NUCLEOTIDE SEQUENCE [LARGE SCALE GENOMIC DNA]</scope>
    <source>
        <strain evidence="8 9">TET16</strain>
    </source>
</reference>
<dbReference type="Pfam" id="PF07631">
    <property type="entry name" value="PSD4"/>
    <property type="match status" value="1"/>
</dbReference>
<keyword evidence="9" id="KW-1185">Reference proteome</keyword>
<protein>
    <submittedName>
        <fullName evidence="8">DUF1592 domain-containing protein</fullName>
    </submittedName>
</protein>
<evidence type="ECO:0000259" key="5">
    <source>
        <dbReference type="Pfam" id="PF07627"/>
    </source>
</evidence>
<evidence type="ECO:0000259" key="7">
    <source>
        <dbReference type="Pfam" id="PF07637"/>
    </source>
</evidence>
<dbReference type="Pfam" id="PF07637">
    <property type="entry name" value="PSD5"/>
    <property type="match status" value="1"/>
</dbReference>
<evidence type="ECO:0000256" key="1">
    <source>
        <dbReference type="SAM" id="MobiDB-lite"/>
    </source>
</evidence>
<evidence type="ECO:0000259" key="6">
    <source>
        <dbReference type="Pfam" id="PF07631"/>
    </source>
</evidence>
<dbReference type="InterPro" id="IPR013039">
    <property type="entry name" value="DUF1588"/>
</dbReference>
<feature type="chain" id="PRO_5026663416" evidence="2">
    <location>
        <begin position="19"/>
        <end position="850"/>
    </location>
</feature>
<evidence type="ECO:0000259" key="4">
    <source>
        <dbReference type="Pfam" id="PF07626"/>
    </source>
</evidence>
<evidence type="ECO:0000259" key="3">
    <source>
        <dbReference type="Pfam" id="PF07624"/>
    </source>
</evidence>
<feature type="domain" description="DUF1595" evidence="7">
    <location>
        <begin position="421"/>
        <end position="481"/>
    </location>
</feature>
<name>A0A6M4IKX8_9BACT</name>
<feature type="region of interest" description="Disordered" evidence="1">
    <location>
        <begin position="38"/>
        <end position="68"/>
    </location>
</feature>
<dbReference type="Pfam" id="PF07627">
    <property type="entry name" value="PSCyt3"/>
    <property type="match status" value="1"/>
</dbReference>
<dbReference type="Pfam" id="PF07626">
    <property type="entry name" value="PSD3"/>
    <property type="match status" value="1"/>
</dbReference>
<dbReference type="InterPro" id="IPR013036">
    <property type="entry name" value="DUF1587"/>
</dbReference>
<dbReference type="Proteomes" id="UP000500938">
    <property type="component" value="Chromosome"/>
</dbReference>
<evidence type="ECO:0000313" key="8">
    <source>
        <dbReference type="EMBL" id="QJR34528.1"/>
    </source>
</evidence>
<dbReference type="InterPro" id="IPR011478">
    <property type="entry name" value="DUF1585"/>
</dbReference>
<feature type="domain" description="DUF1587" evidence="4">
    <location>
        <begin position="167"/>
        <end position="230"/>
    </location>
</feature>
<keyword evidence="2" id="KW-0732">Signal</keyword>
<dbReference type="Pfam" id="PF07624">
    <property type="entry name" value="PSD2"/>
    <property type="match status" value="1"/>
</dbReference>
<feature type="domain" description="DUF1592" evidence="6">
    <location>
        <begin position="497"/>
        <end position="622"/>
    </location>
</feature>
<evidence type="ECO:0000313" key="9">
    <source>
        <dbReference type="Proteomes" id="UP000500938"/>
    </source>
</evidence>
<dbReference type="AlphaFoldDB" id="A0A6M4IKX8"/>